<dbReference type="PANTHER" id="PTHR24111">
    <property type="entry name" value="LEUCINE-RICH REPEAT-CONTAINING PROTEIN 34"/>
    <property type="match status" value="1"/>
</dbReference>
<evidence type="ECO:0000313" key="2">
    <source>
        <dbReference type="EMBL" id="OWR46046.1"/>
    </source>
</evidence>
<gene>
    <name evidence="2" type="ORF">KGM_203783</name>
</gene>
<dbReference type="EMBL" id="AGBW02011843">
    <property type="protein sequence ID" value="OWR46046.1"/>
    <property type="molecule type" value="Genomic_DNA"/>
</dbReference>
<dbReference type="SUPFAM" id="SSF52047">
    <property type="entry name" value="RNI-like"/>
    <property type="match status" value="1"/>
</dbReference>
<dbReference type="PANTHER" id="PTHR24111:SF0">
    <property type="entry name" value="LEUCINE-RICH REPEAT-CONTAINING PROTEIN"/>
    <property type="match status" value="1"/>
</dbReference>
<dbReference type="InterPro" id="IPR032675">
    <property type="entry name" value="LRR_dom_sf"/>
</dbReference>
<dbReference type="InterPro" id="IPR052201">
    <property type="entry name" value="LRR-containing_regulator"/>
</dbReference>
<dbReference type="Gene3D" id="3.80.10.10">
    <property type="entry name" value="Ribonuclease Inhibitor"/>
    <property type="match status" value="1"/>
</dbReference>
<comment type="caution">
    <text evidence="2">The sequence shown here is derived from an EMBL/GenBank/DDBJ whole genome shotgun (WGS) entry which is preliminary data.</text>
</comment>
<dbReference type="Proteomes" id="UP000007151">
    <property type="component" value="Unassembled WGS sequence"/>
</dbReference>
<dbReference type="OrthoDB" id="341587at2759"/>
<proteinExistence type="predicted"/>
<name>A0A212EX19_DANPL</name>
<keyword evidence="3" id="KW-1185">Reference proteome</keyword>
<dbReference type="InterPro" id="IPR001611">
    <property type="entry name" value="Leu-rich_rpt"/>
</dbReference>
<sequence length="492" mass="56826">MKIPYVVSLNTREAYSTWQTMKSSPGEAPRKIVAEDFEWDDDFTPAPLTFFAALSLSRVFHRINPLRKILQKDVDILMDLYLADIPLKYSVPYIKDEQYWKRSFFSKFPSRKEMGVTFWKGKFLSACLQDYLENVNPDVFIEEDAITLAKLVSPYIFELSLNQMQMVRQPTPSIPYEHLVEDTCEFSVPKVYDHIPLEPVLCRLYNLKEISLIFGINNLEDNYLTRYFEFSIADCESMCRGLEYLNHLATFRINRSNLDCSKVKVILQNLVKKETIEELDFNHCKIGDYGMKALGGFIFIHKNVRRVRIANNRFKEAGVQGIAYALQMKPAAPIELLDFSLNPMSLECATIFAAAFVRCREKPQTLIVNSCGFRGKSAEKMAGLLSLNRGLTRLDMAANDLSGEAENTLIRVLEVNKKILRIDLRCTHISDETQARVNELLERNKKLIGQETETSDEIPPLYLNEPEYLIWEYNPNNPNYIPGRYPERIPEV</sequence>
<dbReference type="KEGG" id="dpl:KGM_203783"/>
<evidence type="ECO:0000313" key="3">
    <source>
        <dbReference type="Proteomes" id="UP000007151"/>
    </source>
</evidence>
<accession>A0A212EX19</accession>
<reference evidence="2 3" key="1">
    <citation type="journal article" date="2011" name="Cell">
        <title>The monarch butterfly genome yields insights into long-distance migration.</title>
        <authorList>
            <person name="Zhan S."/>
            <person name="Merlin C."/>
            <person name="Boore J.L."/>
            <person name="Reppert S.M."/>
        </authorList>
    </citation>
    <scope>NUCLEOTIDE SEQUENCE [LARGE SCALE GENOMIC DNA]</scope>
    <source>
        <strain evidence="2">F-2</strain>
    </source>
</reference>
<keyword evidence="1" id="KW-0677">Repeat</keyword>
<evidence type="ECO:0000256" key="1">
    <source>
        <dbReference type="ARBA" id="ARBA00022737"/>
    </source>
</evidence>
<dbReference type="eggNOG" id="KOG0619">
    <property type="taxonomic scope" value="Eukaryota"/>
</dbReference>
<protein>
    <submittedName>
        <fullName evidence="2">Uncharacterized protein</fullName>
    </submittedName>
</protein>
<dbReference type="AlphaFoldDB" id="A0A212EX19"/>
<dbReference type="Pfam" id="PF13516">
    <property type="entry name" value="LRR_6"/>
    <property type="match status" value="1"/>
</dbReference>
<dbReference type="STRING" id="278856.A0A212EX19"/>
<organism evidence="2 3">
    <name type="scientific">Danaus plexippus plexippus</name>
    <dbReference type="NCBI Taxonomy" id="278856"/>
    <lineage>
        <taxon>Eukaryota</taxon>
        <taxon>Metazoa</taxon>
        <taxon>Ecdysozoa</taxon>
        <taxon>Arthropoda</taxon>
        <taxon>Hexapoda</taxon>
        <taxon>Insecta</taxon>
        <taxon>Pterygota</taxon>
        <taxon>Neoptera</taxon>
        <taxon>Endopterygota</taxon>
        <taxon>Lepidoptera</taxon>
        <taxon>Glossata</taxon>
        <taxon>Ditrysia</taxon>
        <taxon>Papilionoidea</taxon>
        <taxon>Nymphalidae</taxon>
        <taxon>Danainae</taxon>
        <taxon>Danaini</taxon>
        <taxon>Danaina</taxon>
        <taxon>Danaus</taxon>
        <taxon>Danaus</taxon>
    </lineage>
</organism>